<feature type="compositionally biased region" description="Basic and acidic residues" evidence="1">
    <location>
        <begin position="1"/>
        <end position="13"/>
    </location>
</feature>
<comment type="caution">
    <text evidence="3">The sequence shown here is derived from an EMBL/GenBank/DDBJ whole genome shotgun (WGS) entry which is preliminary data.</text>
</comment>
<organism evidence="3 4">
    <name type="scientific">Skeletonema marinoi</name>
    <dbReference type="NCBI Taxonomy" id="267567"/>
    <lineage>
        <taxon>Eukaryota</taxon>
        <taxon>Sar</taxon>
        <taxon>Stramenopiles</taxon>
        <taxon>Ochrophyta</taxon>
        <taxon>Bacillariophyta</taxon>
        <taxon>Coscinodiscophyceae</taxon>
        <taxon>Thalassiosirophycidae</taxon>
        <taxon>Thalassiosirales</taxon>
        <taxon>Skeletonemataceae</taxon>
        <taxon>Skeletonema</taxon>
        <taxon>Skeletonema marinoi-dohrnii complex</taxon>
    </lineage>
</organism>
<feature type="region of interest" description="Disordered" evidence="1">
    <location>
        <begin position="1"/>
        <end position="20"/>
    </location>
</feature>
<accession>A0AAD8YJU0</accession>
<sequence length="154" mass="17335">MTSNCRERERQEDVAPAASQKRDNKLKTCTAWKSVRYCNMLHARRSIDQNTNDHERKDSLNYMTKFCTSSLLAATMVIAPLFIALSATDPSSSIAMACCSNMICVGSMMPIRARDERIAASNMSILATSSTGIARRSQHECYEKKEVMGFMRYD</sequence>
<evidence type="ECO:0000313" key="4">
    <source>
        <dbReference type="Proteomes" id="UP001224775"/>
    </source>
</evidence>
<keyword evidence="4" id="KW-1185">Reference proteome</keyword>
<reference evidence="3" key="1">
    <citation type="submission" date="2023-06" db="EMBL/GenBank/DDBJ databases">
        <title>Survivors Of The Sea: Transcriptome response of Skeletonema marinoi to long-term dormancy.</title>
        <authorList>
            <person name="Pinder M.I.M."/>
            <person name="Kourtchenko O."/>
            <person name="Robertson E.K."/>
            <person name="Larsson T."/>
            <person name="Maumus F."/>
            <person name="Osuna-Cruz C.M."/>
            <person name="Vancaester E."/>
            <person name="Stenow R."/>
            <person name="Vandepoele K."/>
            <person name="Ploug H."/>
            <person name="Bruchert V."/>
            <person name="Godhe A."/>
            <person name="Topel M."/>
        </authorList>
    </citation>
    <scope>NUCLEOTIDE SEQUENCE</scope>
    <source>
        <strain evidence="3">R05AC</strain>
    </source>
</reference>
<feature type="transmembrane region" description="Helical" evidence="2">
    <location>
        <begin position="66"/>
        <end position="87"/>
    </location>
</feature>
<dbReference type="Proteomes" id="UP001224775">
    <property type="component" value="Unassembled WGS sequence"/>
</dbReference>
<evidence type="ECO:0000313" key="3">
    <source>
        <dbReference type="EMBL" id="KAK1746839.1"/>
    </source>
</evidence>
<keyword evidence="2" id="KW-0812">Transmembrane</keyword>
<keyword evidence="2" id="KW-1133">Transmembrane helix</keyword>
<gene>
    <name evidence="3" type="ORF">QTG54_002183</name>
</gene>
<keyword evidence="2" id="KW-0472">Membrane</keyword>
<proteinExistence type="predicted"/>
<dbReference type="EMBL" id="JATAAI010000003">
    <property type="protein sequence ID" value="KAK1746839.1"/>
    <property type="molecule type" value="Genomic_DNA"/>
</dbReference>
<evidence type="ECO:0000256" key="2">
    <source>
        <dbReference type="SAM" id="Phobius"/>
    </source>
</evidence>
<name>A0AAD8YJU0_9STRA</name>
<protein>
    <submittedName>
        <fullName evidence="3">Uncharacterized protein</fullName>
    </submittedName>
</protein>
<dbReference type="AlphaFoldDB" id="A0AAD8YJU0"/>
<evidence type="ECO:0000256" key="1">
    <source>
        <dbReference type="SAM" id="MobiDB-lite"/>
    </source>
</evidence>